<evidence type="ECO:0000256" key="3">
    <source>
        <dbReference type="ARBA" id="ARBA00022723"/>
    </source>
</evidence>
<dbReference type="InterPro" id="IPR029058">
    <property type="entry name" value="AB_hydrolase_fold"/>
</dbReference>
<keyword evidence="6" id="KW-0106">Calcium</keyword>
<dbReference type="GO" id="GO:0052689">
    <property type="term" value="F:carboxylic ester hydrolase activity"/>
    <property type="evidence" value="ECO:0007669"/>
    <property type="project" value="UniProtKB-KW"/>
</dbReference>
<comment type="similarity">
    <text evidence="1">Belongs to the tannase family.</text>
</comment>
<keyword evidence="3" id="KW-0479">Metal-binding</keyword>
<protein>
    <submittedName>
        <fullName evidence="8">Feruloyl esterase</fullName>
    </submittedName>
</protein>
<dbReference type="RefSeq" id="WP_062642312.1">
    <property type="nucleotide sequence ID" value="NZ_FCOG02000138.1"/>
</dbReference>
<dbReference type="AlphaFoldDB" id="A0A7Z7I1R9"/>
<evidence type="ECO:0000313" key="9">
    <source>
        <dbReference type="Proteomes" id="UP000219522"/>
    </source>
</evidence>
<keyword evidence="7" id="KW-1015">Disulfide bond</keyword>
<dbReference type="Proteomes" id="UP000219522">
    <property type="component" value="Unassembled WGS sequence"/>
</dbReference>
<keyword evidence="2" id="KW-0719">Serine esterase</keyword>
<evidence type="ECO:0000313" key="8">
    <source>
        <dbReference type="EMBL" id="SOE53281.1"/>
    </source>
</evidence>
<evidence type="ECO:0000256" key="4">
    <source>
        <dbReference type="ARBA" id="ARBA00022729"/>
    </source>
</evidence>
<dbReference type="InterPro" id="IPR011118">
    <property type="entry name" value="Tannase/feruloyl_esterase"/>
</dbReference>
<evidence type="ECO:0000256" key="5">
    <source>
        <dbReference type="ARBA" id="ARBA00022801"/>
    </source>
</evidence>
<name>A0A7Z7I1R9_9BURK</name>
<evidence type="ECO:0000256" key="1">
    <source>
        <dbReference type="ARBA" id="ARBA00006249"/>
    </source>
</evidence>
<proteinExistence type="inferred from homology"/>
<gene>
    <name evidence="8" type="ORF">SAMN05446927_0627</name>
</gene>
<keyword evidence="5" id="KW-0378">Hydrolase</keyword>
<keyword evidence="4" id="KW-0732">Signal</keyword>
<organism evidence="8 9">
    <name type="scientific">Caballeronia arationis</name>
    <dbReference type="NCBI Taxonomy" id="1777142"/>
    <lineage>
        <taxon>Bacteria</taxon>
        <taxon>Pseudomonadati</taxon>
        <taxon>Pseudomonadota</taxon>
        <taxon>Betaproteobacteria</taxon>
        <taxon>Burkholderiales</taxon>
        <taxon>Burkholderiaceae</taxon>
        <taxon>Caballeronia</taxon>
    </lineage>
</organism>
<dbReference type="PANTHER" id="PTHR33938:SF15">
    <property type="entry name" value="FERULOYL ESTERASE B-RELATED"/>
    <property type="match status" value="1"/>
</dbReference>
<keyword evidence="9" id="KW-1185">Reference proteome</keyword>
<dbReference type="GO" id="GO:0046872">
    <property type="term" value="F:metal ion binding"/>
    <property type="evidence" value="ECO:0007669"/>
    <property type="project" value="UniProtKB-KW"/>
</dbReference>
<dbReference type="PANTHER" id="PTHR33938">
    <property type="entry name" value="FERULOYL ESTERASE B-RELATED"/>
    <property type="match status" value="1"/>
</dbReference>
<evidence type="ECO:0000256" key="2">
    <source>
        <dbReference type="ARBA" id="ARBA00022487"/>
    </source>
</evidence>
<dbReference type="EMBL" id="OCSU01000001">
    <property type="protein sequence ID" value="SOE53281.1"/>
    <property type="molecule type" value="Genomic_DNA"/>
</dbReference>
<sequence length="591" mass="62558">MNILEDLIRKLLLSIQSTRELCRTNRTRALGVLTIVALGTVVSACGGHDSDNNTSAPQNAFAVAKPVMACADLAKANLSSIEGAPASITSATVVGSGDASYCDVKGTVTTTTNFEVRLPMQTYTQRFLMVGCGGYCGFISAPSGVASQSSGCVPLNSNQMVTAASDLGHQASLSSGAWANGNPTAAIDFAYASMHKTTLVSKAIAQTFYGKTPTKSYYQGCSDGGREGLHEAQRYPEDYDGIVVGAPVIDEVPTNSFYHGWNVRVNTGPNNAPILTVDKIPALVNLVQATCADKGGLIQDPRVCKPDLTKIQCASGTDTAQCLTAAQIDVVQKIWNGPVDENGNHLSAGDMPIGGEANWPGTMVPKTLGSLMIPANVGDAVWSSDFPNYMALLGTPTGITYTNLQFTTTGFTQLMQYGRVWDPTNTDLSKFAARGGKLIVWHGWSDTGASPYMSLNYWTQVRNTMGADAASKFMTLYMIPGVYHCNSGPNTTKEDFLTQMLSWVENGTTPGQVNVNFVASSTDSTVLKSRPVFPYPSTVAYNGGDVNSASSYNRADVPAGVSDTFQWLGLSSYKAGANQSCSVTNGSLTCQ</sequence>
<dbReference type="SUPFAM" id="SSF53474">
    <property type="entry name" value="alpha/beta-Hydrolases"/>
    <property type="match status" value="1"/>
</dbReference>
<dbReference type="Pfam" id="PF07519">
    <property type="entry name" value="Tannase"/>
    <property type="match status" value="1"/>
</dbReference>
<comment type="caution">
    <text evidence="8">The sequence shown here is derived from an EMBL/GenBank/DDBJ whole genome shotgun (WGS) entry which is preliminary data.</text>
</comment>
<evidence type="ECO:0000256" key="6">
    <source>
        <dbReference type="ARBA" id="ARBA00022837"/>
    </source>
</evidence>
<dbReference type="OrthoDB" id="7062032at2"/>
<evidence type="ECO:0000256" key="7">
    <source>
        <dbReference type="ARBA" id="ARBA00023157"/>
    </source>
</evidence>
<reference evidence="8 9" key="1">
    <citation type="submission" date="2017-09" db="EMBL/GenBank/DDBJ databases">
        <authorList>
            <person name="Varghese N."/>
            <person name="Submissions S."/>
        </authorList>
    </citation>
    <scope>NUCLEOTIDE SEQUENCE [LARGE SCALE GENOMIC DNA]</scope>
    <source>
        <strain evidence="8 9">OK806</strain>
    </source>
</reference>
<accession>A0A7Z7I1R9</accession>